<dbReference type="OrthoDB" id="9182595at2"/>
<keyword evidence="2" id="KW-1185">Reference proteome</keyword>
<evidence type="ECO:0000313" key="2">
    <source>
        <dbReference type="Proteomes" id="UP000198814"/>
    </source>
</evidence>
<dbReference type="EMBL" id="FODO01000002">
    <property type="protein sequence ID" value="SEN92010.1"/>
    <property type="molecule type" value="Genomic_DNA"/>
</dbReference>
<proteinExistence type="predicted"/>
<dbReference type="STRING" id="42354.SAMN05216333_102115"/>
<reference evidence="2" key="1">
    <citation type="submission" date="2016-10" db="EMBL/GenBank/DDBJ databases">
        <authorList>
            <person name="Varghese N."/>
            <person name="Submissions S."/>
        </authorList>
    </citation>
    <scope>NUCLEOTIDE SEQUENCE [LARGE SCALE GENOMIC DNA]</scope>
    <source>
        <strain evidence="2">Nm76</strain>
    </source>
</reference>
<name>A0A1H8KGB1_9PROT</name>
<dbReference type="Proteomes" id="UP000198814">
    <property type="component" value="Unassembled WGS sequence"/>
</dbReference>
<gene>
    <name evidence="1" type="ORF">SAMN05216333_102115</name>
</gene>
<sequence length="160" mass="17718">MEIFLTILAGAGTFVLGQIIMKLVIDPVQSLKIAIAEVANKLILSANIYANPRPASDEKQKEMSQEMRILSSKLQSNMHLIPCYDYTAKIFGLPKKEQIAIASNGLIFIHNGHDGVLANQGILNCYAAQKIRIALSIFIPPGEYLNPEHEKVFIKAKQNE</sequence>
<organism evidence="1 2">
    <name type="scientific">Nitrosomonas oligotropha</name>
    <dbReference type="NCBI Taxonomy" id="42354"/>
    <lineage>
        <taxon>Bacteria</taxon>
        <taxon>Pseudomonadati</taxon>
        <taxon>Pseudomonadota</taxon>
        <taxon>Betaproteobacteria</taxon>
        <taxon>Nitrosomonadales</taxon>
        <taxon>Nitrosomonadaceae</taxon>
        <taxon>Nitrosomonas</taxon>
    </lineage>
</organism>
<dbReference type="RefSeq" id="WP_090315991.1">
    <property type="nucleotide sequence ID" value="NZ_FNOE01000003.1"/>
</dbReference>
<evidence type="ECO:0000313" key="1">
    <source>
        <dbReference type="EMBL" id="SEN92010.1"/>
    </source>
</evidence>
<dbReference type="AlphaFoldDB" id="A0A1H8KGB1"/>
<protein>
    <submittedName>
        <fullName evidence="1">Uncharacterized protein</fullName>
    </submittedName>
</protein>
<accession>A0A1H8KGB1</accession>